<evidence type="ECO:0000313" key="7">
    <source>
        <dbReference type="Proteomes" id="UP001155059"/>
    </source>
</evidence>
<proteinExistence type="inferred from homology"/>
<keyword evidence="3" id="KW-0238">DNA-binding</keyword>
<dbReference type="PRINTS" id="PR00039">
    <property type="entry name" value="HTHLYSR"/>
</dbReference>
<dbReference type="SUPFAM" id="SSF53850">
    <property type="entry name" value="Periplasmic binding protein-like II"/>
    <property type="match status" value="1"/>
</dbReference>
<protein>
    <submittedName>
        <fullName evidence="6">LysR family transcriptional regulator</fullName>
    </submittedName>
</protein>
<evidence type="ECO:0000259" key="5">
    <source>
        <dbReference type="PROSITE" id="PS50931"/>
    </source>
</evidence>
<feature type="domain" description="HTH lysR-type" evidence="5">
    <location>
        <begin position="25"/>
        <end position="82"/>
    </location>
</feature>
<keyword evidence="4" id="KW-0804">Transcription</keyword>
<evidence type="ECO:0000256" key="1">
    <source>
        <dbReference type="ARBA" id="ARBA00009437"/>
    </source>
</evidence>
<dbReference type="CDD" id="cd05466">
    <property type="entry name" value="PBP2_LTTR_substrate"/>
    <property type="match status" value="1"/>
</dbReference>
<dbReference type="InterPro" id="IPR036390">
    <property type="entry name" value="WH_DNA-bd_sf"/>
</dbReference>
<dbReference type="SUPFAM" id="SSF46785">
    <property type="entry name" value="Winged helix' DNA-binding domain"/>
    <property type="match status" value="1"/>
</dbReference>
<dbReference type="InterPro" id="IPR036388">
    <property type="entry name" value="WH-like_DNA-bd_sf"/>
</dbReference>
<dbReference type="GO" id="GO:0000976">
    <property type="term" value="F:transcription cis-regulatory region binding"/>
    <property type="evidence" value="ECO:0007669"/>
    <property type="project" value="TreeGrafter"/>
</dbReference>
<dbReference type="PROSITE" id="PS50931">
    <property type="entry name" value="HTH_LYSR"/>
    <property type="match status" value="1"/>
</dbReference>
<evidence type="ECO:0000256" key="4">
    <source>
        <dbReference type="ARBA" id="ARBA00023163"/>
    </source>
</evidence>
<comment type="similarity">
    <text evidence="1">Belongs to the LysR transcriptional regulatory family.</text>
</comment>
<dbReference type="InterPro" id="IPR000847">
    <property type="entry name" value="LysR_HTH_N"/>
</dbReference>
<accession>A0A9X1Z1L8</accession>
<sequence length="332" mass="37334">MPLSLPPSTPPSTAWDGRRFLNDRLDWNLLRTFLVIGQEGSISRAAARLHLTQSAVSQALKRLEEHLDACLIARSGRRFELTQTGEEVLRIAADIYGDVSRLGTVLASRQDDLTGKVRILISSGVQARHYDEFLADFHQNHPQIEFEVEVLGSSSIISSLLQKTATLGIGPCRLPQPRLEQRVLFRERYAYFCGPRHHLFGQQNLSLAQLATENFVSFTSDQLGGNLPPLTLFREQQGFTGKIIASSTSFEEIYRLVSAGLGIGCLPTHLVQREVEQGLLWRLPPEEGVVDFDLKLLWNREQKMTQAETAFLQGLQHMLNRREHVLGSPLLM</sequence>
<dbReference type="AlphaFoldDB" id="A0A9X1Z1L8"/>
<dbReference type="Gene3D" id="1.10.10.10">
    <property type="entry name" value="Winged helix-like DNA-binding domain superfamily/Winged helix DNA-binding domain"/>
    <property type="match status" value="1"/>
</dbReference>
<reference evidence="6 7" key="2">
    <citation type="journal article" date="2023" name="Plant Pathol.">
        <title>Dismantling and reorganizing Pseudomonas marginalis sensu#lato.</title>
        <authorList>
            <person name="Sawada H."/>
            <person name="Fujikawa T."/>
            <person name="Satou M."/>
        </authorList>
    </citation>
    <scope>NUCLEOTIDE SEQUENCE [LARGE SCALE GENOMIC DNA]</scope>
    <source>
        <strain evidence="6 7">MAFF 302030</strain>
    </source>
</reference>
<keyword evidence="2" id="KW-0805">Transcription regulation</keyword>
<dbReference type="PANTHER" id="PTHR30126:SF91">
    <property type="entry name" value="LYSR FAMILY TRANSCRIPTIONAL REGULATOR"/>
    <property type="match status" value="1"/>
</dbReference>
<name>A0A9X1Z1L8_9PSED</name>
<dbReference type="EMBL" id="JALQCW010000120">
    <property type="protein sequence ID" value="MCK9802278.1"/>
    <property type="molecule type" value="Genomic_DNA"/>
</dbReference>
<dbReference type="InterPro" id="IPR005119">
    <property type="entry name" value="LysR_subst-bd"/>
</dbReference>
<dbReference type="GO" id="GO:0003700">
    <property type="term" value="F:DNA-binding transcription factor activity"/>
    <property type="evidence" value="ECO:0007669"/>
    <property type="project" value="InterPro"/>
</dbReference>
<dbReference type="Pfam" id="PF00126">
    <property type="entry name" value="HTH_1"/>
    <property type="match status" value="1"/>
</dbReference>
<reference evidence="6 7" key="1">
    <citation type="journal article" date="2022" name="Int. J. Syst. Evol. Microbiol.">
        <title>Pseudomonas aegrilactucae sp. nov. and Pseudomonas morbosilactucae sp. nov., pathogens causing bacterial rot of lettuce in Japan.</title>
        <authorList>
            <person name="Sawada H."/>
            <person name="Fujikawa T."/>
            <person name="Satou M."/>
        </authorList>
    </citation>
    <scope>NUCLEOTIDE SEQUENCE [LARGE SCALE GENOMIC DNA]</scope>
    <source>
        <strain evidence="6 7">MAFF 302030</strain>
    </source>
</reference>
<dbReference type="FunFam" id="1.10.10.10:FF:000001">
    <property type="entry name" value="LysR family transcriptional regulator"/>
    <property type="match status" value="1"/>
</dbReference>
<comment type="caution">
    <text evidence="6">The sequence shown here is derived from an EMBL/GenBank/DDBJ whole genome shotgun (WGS) entry which is preliminary data.</text>
</comment>
<dbReference type="Pfam" id="PF03466">
    <property type="entry name" value="LysR_substrate"/>
    <property type="match status" value="1"/>
</dbReference>
<dbReference type="Proteomes" id="UP001155059">
    <property type="component" value="Unassembled WGS sequence"/>
</dbReference>
<evidence type="ECO:0000256" key="3">
    <source>
        <dbReference type="ARBA" id="ARBA00023125"/>
    </source>
</evidence>
<evidence type="ECO:0000313" key="6">
    <source>
        <dbReference type="EMBL" id="MCK9802278.1"/>
    </source>
</evidence>
<organism evidence="6 7">
    <name type="scientific">Pseudomonas morbosilactucae</name>
    <dbReference type="NCBI Taxonomy" id="2938197"/>
    <lineage>
        <taxon>Bacteria</taxon>
        <taxon>Pseudomonadati</taxon>
        <taxon>Pseudomonadota</taxon>
        <taxon>Gammaproteobacteria</taxon>
        <taxon>Pseudomonadales</taxon>
        <taxon>Pseudomonadaceae</taxon>
        <taxon>Pseudomonas</taxon>
    </lineage>
</organism>
<evidence type="ECO:0000256" key="2">
    <source>
        <dbReference type="ARBA" id="ARBA00023015"/>
    </source>
</evidence>
<dbReference type="Gene3D" id="3.40.190.290">
    <property type="match status" value="1"/>
</dbReference>
<gene>
    <name evidence="6" type="ORF">M1B34_32650</name>
</gene>
<dbReference type="PANTHER" id="PTHR30126">
    <property type="entry name" value="HTH-TYPE TRANSCRIPTIONAL REGULATOR"/>
    <property type="match status" value="1"/>
</dbReference>
<dbReference type="RefSeq" id="WP_268267337.1">
    <property type="nucleotide sequence ID" value="NZ_JALQCW010000120.1"/>
</dbReference>